<protein>
    <recommendedName>
        <fullName evidence="3">DUF1566 domain-containing protein</fullName>
    </recommendedName>
</protein>
<evidence type="ECO:0000313" key="2">
    <source>
        <dbReference type="Proteomes" id="UP000600588"/>
    </source>
</evidence>
<keyword evidence="2" id="KW-1185">Reference proteome</keyword>
<comment type="caution">
    <text evidence="1">The sequence shown here is derived from an EMBL/GenBank/DDBJ whole genome shotgun (WGS) entry which is preliminary data.</text>
</comment>
<evidence type="ECO:0008006" key="3">
    <source>
        <dbReference type="Google" id="ProtNLM"/>
    </source>
</evidence>
<name>A0A8J6Q5N8_9FLAO</name>
<organism evidence="1 2">
    <name type="scientific">Aestuariibaculum sediminum</name>
    <dbReference type="NCBI Taxonomy" id="2770637"/>
    <lineage>
        <taxon>Bacteria</taxon>
        <taxon>Pseudomonadati</taxon>
        <taxon>Bacteroidota</taxon>
        <taxon>Flavobacteriia</taxon>
        <taxon>Flavobacteriales</taxon>
        <taxon>Flavobacteriaceae</taxon>
    </lineage>
</organism>
<dbReference type="EMBL" id="JACVXB010000001">
    <property type="protein sequence ID" value="MBD0830898.1"/>
    <property type="molecule type" value="Genomic_DNA"/>
</dbReference>
<dbReference type="AlphaFoldDB" id="A0A8J6Q5N8"/>
<dbReference type="RefSeq" id="WP_188228682.1">
    <property type="nucleotide sequence ID" value="NZ_JACVXB010000001.1"/>
</dbReference>
<proteinExistence type="predicted"/>
<reference evidence="1 2" key="1">
    <citation type="submission" date="2020-09" db="EMBL/GenBank/DDBJ databases">
        <title>TT11 complete genome.</title>
        <authorList>
            <person name="Wu Z."/>
        </authorList>
    </citation>
    <scope>NUCLEOTIDE SEQUENCE [LARGE SCALE GENOMIC DNA]</scope>
    <source>
        <strain evidence="1 2">TT11</strain>
    </source>
</reference>
<accession>A0A8J6Q5N8</accession>
<sequence>MKINIHIILFTFTTITSIVTTLNSCSKDEPNIEMNEPNTEIVLMLGDNYQGGIIFYLDNTEKHGLIAAKTDQSTTDPWWNGSFIKTEATSNSDGSSNTNMIIQAQGDNGAYAAKLCKDYSGGGFNDWFLPSKDQLNILYEHKALVGGFSNQIYWTSSEYDLGSAWVQDFETGEQHLDNTSDSAGVRTRAIRAF</sequence>
<evidence type="ECO:0000313" key="1">
    <source>
        <dbReference type="EMBL" id="MBD0830898.1"/>
    </source>
</evidence>
<dbReference type="Proteomes" id="UP000600588">
    <property type="component" value="Unassembled WGS sequence"/>
</dbReference>
<gene>
    <name evidence="1" type="ORF">ICJ83_02010</name>
</gene>